<dbReference type="EMBL" id="SRMA01026717">
    <property type="protein sequence ID" value="TRY74269.1"/>
    <property type="molecule type" value="Genomic_DNA"/>
</dbReference>
<dbReference type="PROSITE" id="PS50835">
    <property type="entry name" value="IG_LIKE"/>
    <property type="match status" value="1"/>
</dbReference>
<evidence type="ECO:0008006" key="10">
    <source>
        <dbReference type="Google" id="ProtNLM"/>
    </source>
</evidence>
<feature type="non-terminal residue" evidence="8">
    <location>
        <position position="1"/>
    </location>
</feature>
<comment type="subcellular location">
    <subcellularLocation>
        <location evidence="1">Secreted</location>
    </subcellularLocation>
</comment>
<dbReference type="AlphaFoldDB" id="A0A553P9B6"/>
<dbReference type="PROSITE" id="PS51323">
    <property type="entry name" value="IGFBP_N_2"/>
    <property type="match status" value="1"/>
</dbReference>
<dbReference type="SMART" id="SM00121">
    <property type="entry name" value="IB"/>
    <property type="match status" value="1"/>
</dbReference>
<evidence type="ECO:0000259" key="6">
    <source>
        <dbReference type="PROSITE" id="PS50835"/>
    </source>
</evidence>
<dbReference type="SMART" id="SM00409">
    <property type="entry name" value="IG"/>
    <property type="match status" value="1"/>
</dbReference>
<feature type="domain" description="Ig-like" evidence="6">
    <location>
        <begin position="195"/>
        <end position="292"/>
    </location>
</feature>
<name>A0A553P9B6_9TELE</name>
<keyword evidence="4" id="KW-1015">Disulfide bond</keyword>
<dbReference type="InterPro" id="IPR013783">
    <property type="entry name" value="Ig-like_fold"/>
</dbReference>
<dbReference type="SUPFAM" id="SSF48726">
    <property type="entry name" value="Immunoglobulin"/>
    <property type="match status" value="1"/>
</dbReference>
<dbReference type="GO" id="GO:0009966">
    <property type="term" value="P:regulation of signal transduction"/>
    <property type="evidence" value="ECO:0007669"/>
    <property type="project" value="TreeGrafter"/>
</dbReference>
<dbReference type="InterPro" id="IPR002350">
    <property type="entry name" value="Kazal_dom"/>
</dbReference>
<gene>
    <name evidence="8" type="ORF">DNTS_000463</name>
</gene>
<dbReference type="InterPro" id="IPR007110">
    <property type="entry name" value="Ig-like_dom"/>
</dbReference>
<feature type="domain" description="IGFBP N-terminal" evidence="7">
    <location>
        <begin position="83"/>
        <end position="155"/>
    </location>
</feature>
<evidence type="ECO:0000256" key="5">
    <source>
        <dbReference type="ARBA" id="ARBA00023319"/>
    </source>
</evidence>
<evidence type="ECO:0000256" key="1">
    <source>
        <dbReference type="ARBA" id="ARBA00004613"/>
    </source>
</evidence>
<comment type="caution">
    <text evidence="8">The sequence shown here is derived from an EMBL/GenBank/DDBJ whole genome shotgun (WGS) entry which is preliminary data.</text>
</comment>
<accession>A0A553P9B6</accession>
<dbReference type="Gene3D" id="2.60.40.10">
    <property type="entry name" value="Immunoglobulins"/>
    <property type="match status" value="1"/>
</dbReference>
<dbReference type="PANTHER" id="PTHR14186:SF25">
    <property type="entry name" value="KAZAL-TYPE SERINE PEPTIDASE INHIBITOR DOMAIN 3"/>
    <property type="match status" value="1"/>
</dbReference>
<keyword evidence="3" id="KW-0732">Signal</keyword>
<keyword evidence="9" id="KW-1185">Reference proteome</keyword>
<evidence type="ECO:0000313" key="8">
    <source>
        <dbReference type="EMBL" id="TRY74269.1"/>
    </source>
</evidence>
<evidence type="ECO:0000256" key="2">
    <source>
        <dbReference type="ARBA" id="ARBA00022525"/>
    </source>
</evidence>
<evidence type="ECO:0000256" key="4">
    <source>
        <dbReference type="ARBA" id="ARBA00023157"/>
    </source>
</evidence>
<dbReference type="InterPro" id="IPR003599">
    <property type="entry name" value="Ig_sub"/>
</dbReference>
<keyword evidence="2" id="KW-0964">Secreted</keyword>
<dbReference type="Gene3D" id="4.10.40.20">
    <property type="match status" value="1"/>
</dbReference>
<dbReference type="CDD" id="cd00104">
    <property type="entry name" value="KAZAL_FS"/>
    <property type="match status" value="1"/>
</dbReference>
<dbReference type="FunFam" id="2.60.40.10:FF:000032">
    <property type="entry name" value="palladin isoform X1"/>
    <property type="match status" value="1"/>
</dbReference>
<dbReference type="PANTHER" id="PTHR14186">
    <property type="entry name" value="INSULIN-LIKE GROWTH FACTOR BINDING PROTEIN-RELATED"/>
    <property type="match status" value="1"/>
</dbReference>
<proteinExistence type="predicted"/>
<dbReference type="OrthoDB" id="10029006at2759"/>
<evidence type="ECO:0000313" key="9">
    <source>
        <dbReference type="Proteomes" id="UP000316079"/>
    </source>
</evidence>
<organism evidence="8 9">
    <name type="scientific">Danionella cerebrum</name>
    <dbReference type="NCBI Taxonomy" id="2873325"/>
    <lineage>
        <taxon>Eukaryota</taxon>
        <taxon>Metazoa</taxon>
        <taxon>Chordata</taxon>
        <taxon>Craniata</taxon>
        <taxon>Vertebrata</taxon>
        <taxon>Euteleostomi</taxon>
        <taxon>Actinopterygii</taxon>
        <taxon>Neopterygii</taxon>
        <taxon>Teleostei</taxon>
        <taxon>Ostariophysi</taxon>
        <taxon>Cypriniformes</taxon>
        <taxon>Danionidae</taxon>
        <taxon>Danioninae</taxon>
        <taxon>Danionella</taxon>
    </lineage>
</organism>
<dbReference type="InterPro" id="IPR003598">
    <property type="entry name" value="Ig_sub2"/>
</dbReference>
<reference evidence="8 9" key="1">
    <citation type="journal article" date="2019" name="Sci. Data">
        <title>Hybrid genome assembly and annotation of Danionella translucida.</title>
        <authorList>
            <person name="Kadobianskyi M."/>
            <person name="Schulze L."/>
            <person name="Schuelke M."/>
            <person name="Judkewitz B."/>
        </authorList>
    </citation>
    <scope>NUCLEOTIDE SEQUENCE [LARGE SCALE GENOMIC DNA]</scope>
    <source>
        <strain evidence="8 9">Bolton</strain>
    </source>
</reference>
<dbReference type="InterPro" id="IPR009030">
    <property type="entry name" value="Growth_fac_rcpt_cys_sf"/>
</dbReference>
<dbReference type="InterPro" id="IPR000867">
    <property type="entry name" value="IGFBP-like"/>
</dbReference>
<dbReference type="SUPFAM" id="SSF57184">
    <property type="entry name" value="Growth factor receptor domain"/>
    <property type="match status" value="1"/>
</dbReference>
<dbReference type="Pfam" id="PF00219">
    <property type="entry name" value="IGFBP"/>
    <property type="match status" value="1"/>
</dbReference>
<dbReference type="GO" id="GO:0001558">
    <property type="term" value="P:regulation of cell growth"/>
    <property type="evidence" value="ECO:0007669"/>
    <property type="project" value="InterPro"/>
</dbReference>
<dbReference type="Gene3D" id="3.30.60.30">
    <property type="match status" value="1"/>
</dbReference>
<keyword evidence="5" id="KW-0393">Immunoglobulin domain</keyword>
<evidence type="ECO:0000259" key="7">
    <source>
        <dbReference type="PROSITE" id="PS51323"/>
    </source>
</evidence>
<protein>
    <recommendedName>
        <fullName evidence="10">Kazal-type serine protease inhibitor domain-containing protein 1</fullName>
    </recommendedName>
</protein>
<dbReference type="Pfam" id="PF13927">
    <property type="entry name" value="Ig_3"/>
    <property type="match status" value="1"/>
</dbReference>
<evidence type="ECO:0000256" key="3">
    <source>
        <dbReference type="ARBA" id="ARBA00022729"/>
    </source>
</evidence>
<dbReference type="InterPro" id="IPR036179">
    <property type="entry name" value="Ig-like_dom_sf"/>
</dbReference>
<dbReference type="Pfam" id="PF07648">
    <property type="entry name" value="Kazal_2"/>
    <property type="match status" value="1"/>
</dbReference>
<dbReference type="Proteomes" id="UP000316079">
    <property type="component" value="Unassembled WGS sequence"/>
</dbReference>
<dbReference type="GO" id="GO:0005520">
    <property type="term" value="F:insulin-like growth factor binding"/>
    <property type="evidence" value="ECO:0007669"/>
    <property type="project" value="InterPro"/>
</dbReference>
<sequence>GWSHAQTERQAGGDEGVVTGLKRRQLRDETKTPRMFLRMVFWLLLSITPGDAFPNYKDDYMDEDLATFDYYRGTDEDFVDGNRTQECEECVPEQCPPVRACRAGVALDICGCCPQCANLEGQSCDPGPGSVYYGLCGENMECVLDRSDVEVGEEAEAQCVCVSQDPLCGSDGQTYMNLCKYREALYSQPGLNVMPIVKVPPQNQVNVTGSSVAFLCEVFAFPMALVEWRKDGKEIILPGDDPHISVQSRGGPQKYELSSWLQIEEAGQTDSGTYRCIARNELGHVSASAVLGVLPADEMSIYMEQNMKDTVGYDQLQDYDKDYY</sequence>
<dbReference type="SMART" id="SM00408">
    <property type="entry name" value="IGc2"/>
    <property type="match status" value="1"/>
</dbReference>
<dbReference type="GO" id="GO:0005615">
    <property type="term" value="C:extracellular space"/>
    <property type="evidence" value="ECO:0007669"/>
    <property type="project" value="TreeGrafter"/>
</dbReference>
<dbReference type="InterPro" id="IPR011390">
    <property type="entry name" value="IGFBP_rP_mac25"/>
</dbReference>